<evidence type="ECO:0000313" key="11">
    <source>
        <dbReference type="Proteomes" id="UP000091857"/>
    </source>
</evidence>
<feature type="domain" description="Myb-like" evidence="8">
    <location>
        <begin position="62"/>
        <end position="112"/>
    </location>
</feature>
<reference evidence="11" key="1">
    <citation type="journal article" date="2016" name="Nat. Biotechnol.">
        <title>Sequencing wild and cultivated cassava and related species reveals extensive interspecific hybridization and genetic diversity.</title>
        <authorList>
            <person name="Bredeson J.V."/>
            <person name="Lyons J.B."/>
            <person name="Prochnik S.E."/>
            <person name="Wu G.A."/>
            <person name="Ha C.M."/>
            <person name="Edsinger-Gonzales E."/>
            <person name="Grimwood J."/>
            <person name="Schmutz J."/>
            <person name="Rabbi I.Y."/>
            <person name="Egesi C."/>
            <person name="Nauluvula P."/>
            <person name="Lebot V."/>
            <person name="Ndunguru J."/>
            <person name="Mkamilo G."/>
            <person name="Bart R.S."/>
            <person name="Setter T.L."/>
            <person name="Gleadow R.M."/>
            <person name="Kulakow P."/>
            <person name="Ferguson M.E."/>
            <person name="Rounsley S."/>
            <person name="Rokhsar D.S."/>
        </authorList>
    </citation>
    <scope>NUCLEOTIDE SEQUENCE [LARGE SCALE GENOMIC DNA]</scope>
    <source>
        <strain evidence="11">cv. AM560-2</strain>
    </source>
</reference>
<evidence type="ECO:0000256" key="1">
    <source>
        <dbReference type="ARBA" id="ARBA00004123"/>
    </source>
</evidence>
<dbReference type="SMR" id="A0A2C9UJL6"/>
<name>A0A2C9UJL6_MANES</name>
<keyword evidence="6" id="KW-0804">Transcription</keyword>
<evidence type="ECO:0000256" key="6">
    <source>
        <dbReference type="ARBA" id="ARBA00023163"/>
    </source>
</evidence>
<feature type="domain" description="HTH myb-type" evidence="9">
    <location>
        <begin position="9"/>
        <end position="65"/>
    </location>
</feature>
<dbReference type="PANTHER" id="PTHR47994">
    <property type="entry name" value="F14D16.11-RELATED"/>
    <property type="match status" value="1"/>
</dbReference>
<proteinExistence type="predicted"/>
<evidence type="ECO:0000256" key="3">
    <source>
        <dbReference type="ARBA" id="ARBA00022737"/>
    </source>
</evidence>
<dbReference type="GO" id="GO:0009555">
    <property type="term" value="P:pollen development"/>
    <property type="evidence" value="ECO:0007669"/>
    <property type="project" value="UniProtKB-ARBA"/>
</dbReference>
<dbReference type="PROSITE" id="PS51294">
    <property type="entry name" value="HTH_MYB"/>
    <property type="match status" value="2"/>
</dbReference>
<dbReference type="GO" id="GO:0003677">
    <property type="term" value="F:DNA binding"/>
    <property type="evidence" value="ECO:0007669"/>
    <property type="project" value="UniProtKB-KW"/>
</dbReference>
<keyword evidence="11" id="KW-1185">Reference proteome</keyword>
<sequence length="373" mass="41425">MGRPPCCDKLNVKRGLWTAEEDAKILAYVSKHGTGNWTALPKKAGLRRCGKSCRLRWTNYLRPDLKHDSFTPQEEELIVRLHAAIGSRWSIIALQLPGRTDNDVKNYWNTKLRKKLSEMGIDPVTHKPFSQILADYGNIGCLPKYGTRIGSLTRDLKNAFISKPAEPTEGIITNISNHLVPPKLEPIHECFFNSKNTISTDANSNHSLDLLDQLQAIKLVTEVSSCSNCETISDHFFKEGSLSSLSSSSSSSSSTCSTANQEKSAVNFSWRDFLLEDAFLPSDHPQEQENAMELSSKDLTNQAQNVIPQGQIGCEVTVSERDNVGVERTELAIPSSSFQIPSSSSASFVEAMLHQGNKNFLDFPNLVEEPFSY</sequence>
<dbReference type="InterPro" id="IPR009057">
    <property type="entry name" value="Homeodomain-like_sf"/>
</dbReference>
<organism evidence="10 11">
    <name type="scientific">Manihot esculenta</name>
    <name type="common">Cassava</name>
    <name type="synonym">Jatropha manihot</name>
    <dbReference type="NCBI Taxonomy" id="3983"/>
    <lineage>
        <taxon>Eukaryota</taxon>
        <taxon>Viridiplantae</taxon>
        <taxon>Streptophyta</taxon>
        <taxon>Embryophyta</taxon>
        <taxon>Tracheophyta</taxon>
        <taxon>Spermatophyta</taxon>
        <taxon>Magnoliopsida</taxon>
        <taxon>eudicotyledons</taxon>
        <taxon>Gunneridae</taxon>
        <taxon>Pentapetalae</taxon>
        <taxon>rosids</taxon>
        <taxon>fabids</taxon>
        <taxon>Malpighiales</taxon>
        <taxon>Euphorbiaceae</taxon>
        <taxon>Crotonoideae</taxon>
        <taxon>Manihoteae</taxon>
        <taxon>Manihot</taxon>
    </lineage>
</organism>
<comment type="subcellular location">
    <subcellularLocation>
        <location evidence="1">Nucleus</location>
    </subcellularLocation>
</comment>
<dbReference type="PROSITE" id="PS50090">
    <property type="entry name" value="MYB_LIKE"/>
    <property type="match status" value="2"/>
</dbReference>
<dbReference type="Pfam" id="PF00249">
    <property type="entry name" value="Myb_DNA-binding"/>
    <property type="match status" value="2"/>
</dbReference>
<dbReference type="EMBL" id="CM004400">
    <property type="protein sequence ID" value="OAY30965.1"/>
    <property type="molecule type" value="Genomic_DNA"/>
</dbReference>
<keyword evidence="2" id="KW-0217">Developmental protein</keyword>
<protein>
    <submittedName>
        <fullName evidence="10">Uncharacterized protein</fullName>
    </submittedName>
</protein>
<dbReference type="OrthoDB" id="2143914at2759"/>
<keyword evidence="3" id="KW-0677">Repeat</keyword>
<evidence type="ECO:0000259" key="9">
    <source>
        <dbReference type="PROSITE" id="PS51294"/>
    </source>
</evidence>
<dbReference type="GO" id="GO:0003700">
    <property type="term" value="F:DNA-binding transcription factor activity"/>
    <property type="evidence" value="ECO:0000318"/>
    <property type="project" value="GO_Central"/>
</dbReference>
<dbReference type="InterPro" id="IPR017930">
    <property type="entry name" value="Myb_dom"/>
</dbReference>
<dbReference type="InterPro" id="IPR001005">
    <property type="entry name" value="SANT/Myb"/>
</dbReference>
<keyword evidence="4" id="KW-0805">Transcription regulation</keyword>
<evidence type="ECO:0000313" key="10">
    <source>
        <dbReference type="EMBL" id="OAY30965.1"/>
    </source>
</evidence>
<dbReference type="SUPFAM" id="SSF46689">
    <property type="entry name" value="Homeodomain-like"/>
    <property type="match status" value="1"/>
</dbReference>
<dbReference type="Proteomes" id="UP000091857">
    <property type="component" value="Chromosome 14"/>
</dbReference>
<evidence type="ECO:0000256" key="4">
    <source>
        <dbReference type="ARBA" id="ARBA00023015"/>
    </source>
</evidence>
<dbReference type="SMART" id="SM00717">
    <property type="entry name" value="SANT"/>
    <property type="match status" value="2"/>
</dbReference>
<dbReference type="STRING" id="3983.A0A2C9UJL6"/>
<dbReference type="AlphaFoldDB" id="A0A2C9UJL6"/>
<accession>A0A2C9UJL6</accession>
<dbReference type="GO" id="GO:0005634">
    <property type="term" value="C:nucleus"/>
    <property type="evidence" value="ECO:0000318"/>
    <property type="project" value="GO_Central"/>
</dbReference>
<feature type="domain" description="HTH myb-type" evidence="9">
    <location>
        <begin position="66"/>
        <end position="116"/>
    </location>
</feature>
<dbReference type="CDD" id="cd00167">
    <property type="entry name" value="SANT"/>
    <property type="match status" value="2"/>
</dbReference>
<keyword evidence="7" id="KW-0539">Nucleus</keyword>
<dbReference type="GO" id="GO:0048658">
    <property type="term" value="P:anther wall tapetum development"/>
    <property type="evidence" value="ECO:0007669"/>
    <property type="project" value="UniProtKB-ARBA"/>
</dbReference>
<dbReference type="FunFam" id="1.10.10.60:FF:000204">
    <property type="entry name" value="transcription factor MYB80"/>
    <property type="match status" value="1"/>
</dbReference>
<gene>
    <name evidence="10" type="ORF">MANES_14G072800v8</name>
</gene>
<comment type="caution">
    <text evidence="10">The sequence shown here is derived from an EMBL/GenBank/DDBJ whole genome shotgun (WGS) entry which is preliminary data.</text>
</comment>
<dbReference type="PANTHER" id="PTHR47994:SF5">
    <property type="entry name" value="F14D16.11-RELATED"/>
    <property type="match status" value="1"/>
</dbReference>
<dbReference type="OMA" id="AAMGSRW"/>
<dbReference type="InterPro" id="IPR015495">
    <property type="entry name" value="Myb_TF_plants"/>
</dbReference>
<dbReference type="Gene3D" id="1.10.10.60">
    <property type="entry name" value="Homeodomain-like"/>
    <property type="match status" value="2"/>
</dbReference>
<dbReference type="FunFam" id="1.10.10.60:FF:000015">
    <property type="entry name" value="Transcription factor RAX3"/>
    <property type="match status" value="1"/>
</dbReference>
<keyword evidence="5" id="KW-0238">DNA-binding</keyword>
<evidence type="ECO:0000259" key="8">
    <source>
        <dbReference type="PROSITE" id="PS50090"/>
    </source>
</evidence>
<dbReference type="Gramene" id="Manes.14G072800.1.v8.1">
    <property type="protein sequence ID" value="Manes.14G072800.1.v8.1.CDS"/>
    <property type="gene ID" value="Manes.14G072800.v8.1"/>
</dbReference>
<evidence type="ECO:0000256" key="7">
    <source>
        <dbReference type="ARBA" id="ARBA00023242"/>
    </source>
</evidence>
<evidence type="ECO:0000256" key="2">
    <source>
        <dbReference type="ARBA" id="ARBA00022473"/>
    </source>
</evidence>
<feature type="domain" description="Myb-like" evidence="8">
    <location>
        <begin position="9"/>
        <end position="61"/>
    </location>
</feature>
<evidence type="ECO:0000256" key="5">
    <source>
        <dbReference type="ARBA" id="ARBA00023125"/>
    </source>
</evidence>